<feature type="domain" description="Retrotransposon gag" evidence="1">
    <location>
        <begin position="119"/>
        <end position="189"/>
    </location>
</feature>
<evidence type="ECO:0000313" key="2">
    <source>
        <dbReference type="EMBL" id="KAJ8914171.1"/>
    </source>
</evidence>
<evidence type="ECO:0000259" key="1">
    <source>
        <dbReference type="Pfam" id="PF03732"/>
    </source>
</evidence>
<accession>A0AAV8VK45</accession>
<dbReference type="InterPro" id="IPR005162">
    <property type="entry name" value="Retrotrans_gag_dom"/>
</dbReference>
<organism evidence="2 3">
    <name type="scientific">Exocentrus adspersus</name>
    <dbReference type="NCBI Taxonomy" id="1586481"/>
    <lineage>
        <taxon>Eukaryota</taxon>
        <taxon>Metazoa</taxon>
        <taxon>Ecdysozoa</taxon>
        <taxon>Arthropoda</taxon>
        <taxon>Hexapoda</taxon>
        <taxon>Insecta</taxon>
        <taxon>Pterygota</taxon>
        <taxon>Neoptera</taxon>
        <taxon>Endopterygota</taxon>
        <taxon>Coleoptera</taxon>
        <taxon>Polyphaga</taxon>
        <taxon>Cucujiformia</taxon>
        <taxon>Chrysomeloidea</taxon>
        <taxon>Cerambycidae</taxon>
        <taxon>Lamiinae</taxon>
        <taxon>Acanthocinini</taxon>
        <taxon>Exocentrus</taxon>
    </lineage>
</organism>
<dbReference type="AlphaFoldDB" id="A0AAV8VK45"/>
<comment type="caution">
    <text evidence="2">The sequence shown here is derived from an EMBL/GenBank/DDBJ whole genome shotgun (WGS) entry which is preliminary data.</text>
</comment>
<evidence type="ECO:0000313" key="3">
    <source>
        <dbReference type="Proteomes" id="UP001159042"/>
    </source>
</evidence>
<proteinExistence type="predicted"/>
<sequence>MVLDLCNIVEPFIVAPSRTSALDVRTKVLTALNFYGYGSYQLNVGQNVNTAISQPSVPKFLEFSYESDDWEIYLERLDQHFTANNIGDEKIKTAILLSSIGQESYKLLRDLCIPDLPKTKAFEELCTLLNKQFGVHMSVWRERRKFHQLKQTDETITEWYAKIHSFSVHCKFGNNLNVFLKDKFVTGLTQGRVLNR</sequence>
<reference evidence="2 3" key="1">
    <citation type="journal article" date="2023" name="Insect Mol. Biol.">
        <title>Genome sequencing provides insights into the evolution of gene families encoding plant cell wall-degrading enzymes in longhorned beetles.</title>
        <authorList>
            <person name="Shin N.R."/>
            <person name="Okamura Y."/>
            <person name="Kirsch R."/>
            <person name="Pauchet Y."/>
        </authorList>
    </citation>
    <scope>NUCLEOTIDE SEQUENCE [LARGE SCALE GENOMIC DNA]</scope>
    <source>
        <strain evidence="2">EAD_L_NR</strain>
    </source>
</reference>
<dbReference type="Proteomes" id="UP001159042">
    <property type="component" value="Unassembled WGS sequence"/>
</dbReference>
<name>A0AAV8VK45_9CUCU</name>
<dbReference type="Pfam" id="PF03732">
    <property type="entry name" value="Retrotrans_gag"/>
    <property type="match status" value="1"/>
</dbReference>
<protein>
    <recommendedName>
        <fullName evidence="1">Retrotransposon gag domain-containing protein</fullName>
    </recommendedName>
</protein>
<dbReference type="EMBL" id="JANEYG010000079">
    <property type="protein sequence ID" value="KAJ8914171.1"/>
    <property type="molecule type" value="Genomic_DNA"/>
</dbReference>
<gene>
    <name evidence="2" type="ORF">NQ315_016250</name>
</gene>
<keyword evidence="3" id="KW-1185">Reference proteome</keyword>